<accession>A0A6J2JIY5</accession>
<dbReference type="InterPro" id="IPR043926">
    <property type="entry name" value="ABCG_dom"/>
</dbReference>
<dbReference type="InterPro" id="IPR003593">
    <property type="entry name" value="AAA+_ATPase"/>
</dbReference>
<dbReference type="InterPro" id="IPR013525">
    <property type="entry name" value="ABC2_TM"/>
</dbReference>
<dbReference type="RefSeq" id="XP_028028409.1">
    <property type="nucleotide sequence ID" value="XM_028172608.1"/>
</dbReference>
<dbReference type="PANTHER" id="PTHR48041:SF139">
    <property type="entry name" value="PROTEIN SCARLET"/>
    <property type="match status" value="1"/>
</dbReference>
<dbReference type="SMART" id="SM00382">
    <property type="entry name" value="AAA"/>
    <property type="match status" value="1"/>
</dbReference>
<evidence type="ECO:0000256" key="6">
    <source>
        <dbReference type="ARBA" id="ARBA00022840"/>
    </source>
</evidence>
<comment type="similarity">
    <text evidence="2">Belongs to the ABC transporter superfamily. ABCG family. Eye pigment precursor importer (TC 3.A.1.204) subfamily.</text>
</comment>
<dbReference type="PANTHER" id="PTHR48041">
    <property type="entry name" value="ABC TRANSPORTER G FAMILY MEMBER 28"/>
    <property type="match status" value="1"/>
</dbReference>
<dbReference type="GO" id="GO:0016020">
    <property type="term" value="C:membrane"/>
    <property type="evidence" value="ECO:0007669"/>
    <property type="project" value="UniProtKB-SubCell"/>
</dbReference>
<feature type="transmembrane region" description="Helical" evidence="9">
    <location>
        <begin position="556"/>
        <end position="577"/>
    </location>
</feature>
<evidence type="ECO:0000256" key="3">
    <source>
        <dbReference type="ARBA" id="ARBA00022448"/>
    </source>
</evidence>
<dbReference type="Pfam" id="PF00005">
    <property type="entry name" value="ABC_tran"/>
    <property type="match status" value="1"/>
</dbReference>
<feature type="domain" description="ABC transporter" evidence="10">
    <location>
        <begin position="27"/>
        <end position="258"/>
    </location>
</feature>
<keyword evidence="6" id="KW-0067">ATP-binding</keyword>
<keyword evidence="5" id="KW-0547">Nucleotide-binding</keyword>
<feature type="transmembrane region" description="Helical" evidence="9">
    <location>
        <begin position="446"/>
        <end position="468"/>
    </location>
</feature>
<dbReference type="GeneID" id="114241690"/>
<dbReference type="SUPFAM" id="SSF52540">
    <property type="entry name" value="P-loop containing nucleoside triphosphate hydrolases"/>
    <property type="match status" value="1"/>
</dbReference>
<dbReference type="OrthoDB" id="245989at2759"/>
<dbReference type="GO" id="GO:0140359">
    <property type="term" value="F:ABC-type transporter activity"/>
    <property type="evidence" value="ECO:0007669"/>
    <property type="project" value="InterPro"/>
</dbReference>
<evidence type="ECO:0000256" key="2">
    <source>
        <dbReference type="ARBA" id="ARBA00005814"/>
    </source>
</evidence>
<feature type="transmembrane region" description="Helical" evidence="9">
    <location>
        <begin position="367"/>
        <end position="388"/>
    </location>
</feature>
<evidence type="ECO:0000256" key="8">
    <source>
        <dbReference type="ARBA" id="ARBA00023136"/>
    </source>
</evidence>
<dbReference type="PROSITE" id="PS00211">
    <property type="entry name" value="ABC_TRANSPORTER_1"/>
    <property type="match status" value="1"/>
</dbReference>
<keyword evidence="11" id="KW-1185">Reference proteome</keyword>
<evidence type="ECO:0000256" key="1">
    <source>
        <dbReference type="ARBA" id="ARBA00004141"/>
    </source>
</evidence>
<evidence type="ECO:0000256" key="9">
    <source>
        <dbReference type="SAM" id="Phobius"/>
    </source>
</evidence>
<evidence type="ECO:0000256" key="4">
    <source>
        <dbReference type="ARBA" id="ARBA00022692"/>
    </source>
</evidence>
<keyword evidence="7 9" id="KW-1133">Transmembrane helix</keyword>
<sequence length="589" mass="65887">MELNKVLLEEFENKDAIIVRNLKVWTPEEKSIWRKVTKPKTVIIDNVSACIREGEFAAIIGPSGAGKTTFLVSLAGKCTLPFEGTVTINGRNVRDLTGAEIVPQFDVFTDSLTVMEQLVFMTEMKLGNSMKQPNKSILNTVIEEFKLSAHVETRIGSLSGGERRLLSLATSFLSNPQILICDEPTTGLDSYNASQVIGILKKLSASGKIVICSVHQPSCDIFKEFNSILLMAEGNLLFHGTQDACKSFFESIDLHCPLNYNPAEFYIRAVSNHNGVCIKKMLENYQDQSLDCDETGLEVNLIYKKPQRNWLKQVQLLLWRSSLSLKSDLKSYVFQLLLSVVVTASVLGTVYSGVTGTTQRGIQDVRGFLWLVTSEVCYGLAYSTLYVFKYEVTLFRREVGMYKCSAYFVSKFLSFIPRCVIWPIALVCTTTVAIELPNHAITTMEFIVVLIFAAIASMAYGLGMSALFTSTGNMGDVMPCFDLPLFLMSGAFLTISTLPIWLYPVKFISHFYYAMDTISNLYWRQILYIDCPVNTTTTCTSSGEAVLYEIGYSNNFVLQNSLGLLLVTTMWGLLGYYGMKREEKKGYAY</sequence>
<dbReference type="Gene3D" id="3.40.50.300">
    <property type="entry name" value="P-loop containing nucleotide triphosphate hydrolases"/>
    <property type="match status" value="1"/>
</dbReference>
<keyword evidence="4 9" id="KW-0812">Transmembrane</keyword>
<evidence type="ECO:0000313" key="12">
    <source>
        <dbReference type="RefSeq" id="XP_028028409.1"/>
    </source>
</evidence>
<evidence type="ECO:0000259" key="10">
    <source>
        <dbReference type="PROSITE" id="PS50893"/>
    </source>
</evidence>
<evidence type="ECO:0000313" key="11">
    <source>
        <dbReference type="Proteomes" id="UP000504629"/>
    </source>
</evidence>
<proteinExistence type="inferred from homology"/>
<feature type="transmembrane region" description="Helical" evidence="9">
    <location>
        <begin position="480"/>
        <end position="503"/>
    </location>
</feature>
<protein>
    <submittedName>
        <fullName evidence="12">Protein white-like</fullName>
    </submittedName>
</protein>
<evidence type="ECO:0000256" key="5">
    <source>
        <dbReference type="ARBA" id="ARBA00022741"/>
    </source>
</evidence>
<dbReference type="InterPro" id="IPR003439">
    <property type="entry name" value="ABC_transporter-like_ATP-bd"/>
</dbReference>
<organism evidence="11 12">
    <name type="scientific">Bombyx mandarina</name>
    <name type="common">Wild silk moth</name>
    <name type="synonym">Wild silkworm</name>
    <dbReference type="NCBI Taxonomy" id="7092"/>
    <lineage>
        <taxon>Eukaryota</taxon>
        <taxon>Metazoa</taxon>
        <taxon>Ecdysozoa</taxon>
        <taxon>Arthropoda</taxon>
        <taxon>Hexapoda</taxon>
        <taxon>Insecta</taxon>
        <taxon>Pterygota</taxon>
        <taxon>Neoptera</taxon>
        <taxon>Endopterygota</taxon>
        <taxon>Lepidoptera</taxon>
        <taxon>Glossata</taxon>
        <taxon>Ditrysia</taxon>
        <taxon>Bombycoidea</taxon>
        <taxon>Bombycidae</taxon>
        <taxon>Bombycinae</taxon>
        <taxon>Bombyx</taxon>
    </lineage>
</organism>
<dbReference type="Pfam" id="PF19055">
    <property type="entry name" value="ABC2_membrane_7"/>
    <property type="match status" value="1"/>
</dbReference>
<keyword evidence="8 9" id="KW-0472">Membrane</keyword>
<dbReference type="GO" id="GO:0016887">
    <property type="term" value="F:ATP hydrolysis activity"/>
    <property type="evidence" value="ECO:0007669"/>
    <property type="project" value="InterPro"/>
</dbReference>
<dbReference type="PROSITE" id="PS50893">
    <property type="entry name" value="ABC_TRANSPORTER_2"/>
    <property type="match status" value="1"/>
</dbReference>
<name>A0A6J2JIY5_BOMMA</name>
<gene>
    <name evidence="12" type="primary">LOC114241690</name>
</gene>
<dbReference type="Pfam" id="PF01061">
    <property type="entry name" value="ABC2_membrane"/>
    <property type="match status" value="1"/>
</dbReference>
<keyword evidence="3" id="KW-0813">Transport</keyword>
<dbReference type="AlphaFoldDB" id="A0A6J2JIY5"/>
<dbReference type="InterPro" id="IPR017871">
    <property type="entry name" value="ABC_transporter-like_CS"/>
</dbReference>
<evidence type="ECO:0000256" key="7">
    <source>
        <dbReference type="ARBA" id="ARBA00022989"/>
    </source>
</evidence>
<comment type="subcellular location">
    <subcellularLocation>
        <location evidence="1">Membrane</location>
        <topology evidence="1">Multi-pass membrane protein</topology>
    </subcellularLocation>
</comment>
<dbReference type="InterPro" id="IPR050352">
    <property type="entry name" value="ABCG_transporters"/>
</dbReference>
<dbReference type="GO" id="GO:0005524">
    <property type="term" value="F:ATP binding"/>
    <property type="evidence" value="ECO:0007669"/>
    <property type="project" value="UniProtKB-KW"/>
</dbReference>
<dbReference type="Proteomes" id="UP000504629">
    <property type="component" value="Unplaced"/>
</dbReference>
<reference evidence="12" key="1">
    <citation type="submission" date="2025-08" db="UniProtKB">
        <authorList>
            <consortium name="RefSeq"/>
        </authorList>
    </citation>
    <scope>IDENTIFICATION</scope>
    <source>
        <tissue evidence="12">Silk gland</tissue>
    </source>
</reference>
<dbReference type="KEGG" id="bman:114241690"/>
<feature type="transmembrane region" description="Helical" evidence="9">
    <location>
        <begin position="332"/>
        <end position="355"/>
    </location>
</feature>
<dbReference type="InterPro" id="IPR027417">
    <property type="entry name" value="P-loop_NTPase"/>
</dbReference>
<feature type="transmembrane region" description="Helical" evidence="9">
    <location>
        <begin position="408"/>
        <end position="434"/>
    </location>
</feature>